<dbReference type="AlphaFoldDB" id="A0AAP0AX37"/>
<proteinExistence type="predicted"/>
<protein>
    <recommendedName>
        <fullName evidence="2">Myb/SANT-like domain-containing protein</fullName>
    </recommendedName>
</protein>
<reference evidence="3 4" key="1">
    <citation type="journal article" date="2022" name="Nat. Plants">
        <title>Genomes of leafy and leafless Platanthera orchids illuminate the evolution of mycoheterotrophy.</title>
        <authorList>
            <person name="Li M.H."/>
            <person name="Liu K.W."/>
            <person name="Li Z."/>
            <person name="Lu H.C."/>
            <person name="Ye Q.L."/>
            <person name="Zhang D."/>
            <person name="Wang J.Y."/>
            <person name="Li Y.F."/>
            <person name="Zhong Z.M."/>
            <person name="Liu X."/>
            <person name="Yu X."/>
            <person name="Liu D.K."/>
            <person name="Tu X.D."/>
            <person name="Liu B."/>
            <person name="Hao Y."/>
            <person name="Liao X.Y."/>
            <person name="Jiang Y.T."/>
            <person name="Sun W.H."/>
            <person name="Chen J."/>
            <person name="Chen Y.Q."/>
            <person name="Ai Y."/>
            <person name="Zhai J.W."/>
            <person name="Wu S.S."/>
            <person name="Zhou Z."/>
            <person name="Hsiao Y.Y."/>
            <person name="Wu W.L."/>
            <person name="Chen Y.Y."/>
            <person name="Lin Y.F."/>
            <person name="Hsu J.L."/>
            <person name="Li C.Y."/>
            <person name="Wang Z.W."/>
            <person name="Zhao X."/>
            <person name="Zhong W.Y."/>
            <person name="Ma X.K."/>
            <person name="Ma L."/>
            <person name="Huang J."/>
            <person name="Chen G.Z."/>
            <person name="Huang M.Z."/>
            <person name="Huang L."/>
            <person name="Peng D.H."/>
            <person name="Luo Y.B."/>
            <person name="Zou S.Q."/>
            <person name="Chen S.P."/>
            <person name="Lan S."/>
            <person name="Tsai W.C."/>
            <person name="Van de Peer Y."/>
            <person name="Liu Z.J."/>
        </authorList>
    </citation>
    <scope>NUCLEOTIDE SEQUENCE [LARGE SCALE GENOMIC DNA]</scope>
    <source>
        <strain evidence="3">Lor287</strain>
    </source>
</reference>
<dbReference type="InterPro" id="IPR024752">
    <property type="entry name" value="Myb/SANT-like_dom"/>
</dbReference>
<name>A0AAP0AX37_9ASPA</name>
<dbReference type="PANTHER" id="PTHR46929:SF3">
    <property type="entry name" value="MYB_SANT-LIKE DOMAIN-CONTAINING PROTEIN"/>
    <property type="match status" value="1"/>
</dbReference>
<keyword evidence="4" id="KW-1185">Reference proteome</keyword>
<evidence type="ECO:0000313" key="3">
    <source>
        <dbReference type="EMBL" id="KAK8918522.1"/>
    </source>
</evidence>
<feature type="domain" description="Myb/SANT-like" evidence="2">
    <location>
        <begin position="49"/>
        <end position="143"/>
    </location>
</feature>
<dbReference type="Proteomes" id="UP001418222">
    <property type="component" value="Unassembled WGS sequence"/>
</dbReference>
<evidence type="ECO:0000256" key="1">
    <source>
        <dbReference type="SAM" id="MobiDB-lite"/>
    </source>
</evidence>
<organism evidence="3 4">
    <name type="scientific">Platanthera zijinensis</name>
    <dbReference type="NCBI Taxonomy" id="2320716"/>
    <lineage>
        <taxon>Eukaryota</taxon>
        <taxon>Viridiplantae</taxon>
        <taxon>Streptophyta</taxon>
        <taxon>Embryophyta</taxon>
        <taxon>Tracheophyta</taxon>
        <taxon>Spermatophyta</taxon>
        <taxon>Magnoliopsida</taxon>
        <taxon>Liliopsida</taxon>
        <taxon>Asparagales</taxon>
        <taxon>Orchidaceae</taxon>
        <taxon>Orchidoideae</taxon>
        <taxon>Orchideae</taxon>
        <taxon>Orchidinae</taxon>
        <taxon>Platanthera</taxon>
    </lineage>
</organism>
<dbReference type="Pfam" id="PF12776">
    <property type="entry name" value="Myb_DNA-bind_3"/>
    <property type="match status" value="1"/>
</dbReference>
<comment type="caution">
    <text evidence="3">The sequence shown here is derived from an EMBL/GenBank/DDBJ whole genome shotgun (WGS) entry which is preliminary data.</text>
</comment>
<accession>A0AAP0AX37</accession>
<feature type="compositionally biased region" description="Acidic residues" evidence="1">
    <location>
        <begin position="189"/>
        <end position="199"/>
    </location>
</feature>
<gene>
    <name evidence="3" type="ORF">KSP39_PZI021349</name>
</gene>
<dbReference type="EMBL" id="JBBWWQ010000019">
    <property type="protein sequence ID" value="KAK8918522.1"/>
    <property type="molecule type" value="Genomic_DNA"/>
</dbReference>
<sequence length="300" mass="34092">MYSHFVELSFCTTLIFNMYKIYAIKYYSVEMDKNKTQVPKEKEKSYIVWTNEMDYALSASLLEQLHLGNKGSNGWKGVAFTAAISALWDECRVHISKEKIAARLKTWNKYYQEISAMLDTSGFGWDWERHVVQVDSEQVWADYIKAHPSLKHYKDKVIVNWGDLGTLCGTDRANGANTSTGVESSNDFGVEEIPEEEFPSEQSGQMKKKSKTPTAIDTIAEAVTYIAKNMDNPIEIAPIGKPSRSRIEAVYKALSVMTDLSEDDLIKAIDLLSVDATKCEVFLVLPEIARRRWLHIHISE</sequence>
<dbReference type="PANTHER" id="PTHR46929">
    <property type="entry name" value="EXPRESSED PROTEIN"/>
    <property type="match status" value="1"/>
</dbReference>
<evidence type="ECO:0000259" key="2">
    <source>
        <dbReference type="Pfam" id="PF12776"/>
    </source>
</evidence>
<feature type="compositionally biased region" description="Polar residues" evidence="1">
    <location>
        <begin position="178"/>
        <end position="187"/>
    </location>
</feature>
<feature type="region of interest" description="Disordered" evidence="1">
    <location>
        <begin position="178"/>
        <end position="213"/>
    </location>
</feature>
<evidence type="ECO:0000313" key="4">
    <source>
        <dbReference type="Proteomes" id="UP001418222"/>
    </source>
</evidence>